<name>A0A0B6AHR8_PRIM2</name>
<dbReference type="InterPro" id="IPR023606">
    <property type="entry name" value="CoA-Trfase_III_dom_1_sf"/>
</dbReference>
<reference evidence="2 3" key="1">
    <citation type="journal article" date="2015" name="Genome Announc.">
        <title>Complete genome sequences for 35 biothreat assay-relevant bacillus species.</title>
        <authorList>
            <person name="Johnson S.L."/>
            <person name="Daligault H.E."/>
            <person name="Davenport K.W."/>
            <person name="Jaissle J."/>
            <person name="Frey K.G."/>
            <person name="Ladner J.T."/>
            <person name="Broomall S.M."/>
            <person name="Bishop-Lilly K.A."/>
            <person name="Bruce D.C."/>
            <person name="Gibbons H.S."/>
            <person name="Coyne S.R."/>
            <person name="Lo C.C."/>
            <person name="Meincke L."/>
            <person name="Munk A.C."/>
            <person name="Koroleva G.I."/>
            <person name="Rosenzweig C.N."/>
            <person name="Palacios G.F."/>
            <person name="Redden C.L."/>
            <person name="Minogue T.D."/>
            <person name="Chain P.S."/>
        </authorList>
    </citation>
    <scope>NUCLEOTIDE SEQUENCE [LARGE SCALE GENOMIC DNA]</scope>
    <source>
        <strain evidence="3">ATCC 14581 / DSM 32 / JCM 2506 / NBRC 15308 / NCIMB 9376 / NCTC 10342 / NRRL B-14308 / VKM B-512</strain>
    </source>
</reference>
<dbReference type="SUPFAM" id="SSF89796">
    <property type="entry name" value="CoA-transferase family III (CaiB/BaiF)"/>
    <property type="match status" value="1"/>
</dbReference>
<dbReference type="Gene3D" id="3.40.50.10540">
    <property type="entry name" value="Crotonobetainyl-coa:carnitine coa-transferase, domain 1"/>
    <property type="match status" value="1"/>
</dbReference>
<proteinExistence type="predicted"/>
<dbReference type="InterPro" id="IPR050483">
    <property type="entry name" value="CoA-transferase_III_domain"/>
</dbReference>
<protein>
    <submittedName>
        <fullName evidence="2">CoA-transferase III family protein</fullName>
    </submittedName>
</protein>
<dbReference type="EMBL" id="CP009920">
    <property type="protein sequence ID" value="AJI23071.1"/>
    <property type="molecule type" value="Genomic_DNA"/>
</dbReference>
<dbReference type="GO" id="GO:0008410">
    <property type="term" value="F:CoA-transferase activity"/>
    <property type="evidence" value="ECO:0007669"/>
    <property type="project" value="TreeGrafter"/>
</dbReference>
<dbReference type="RefSeq" id="WP_034653994.1">
    <property type="nucleotide sequence ID" value="NZ_BCVB01000007.1"/>
</dbReference>
<sequence>MLTKNYGPLTGVQIIDISTMIAAPFGATLLADLGAEVTKIELPGKGDTLRTVGPWKGTEPLRWPGLARNKKSVTLDIRSEEGAEIFKKLISGVDILIENFRPGTLEKWNLGYEELKKVNPKLVMVRVSGYGQTGPYREKAGFGTPGTAFSGHTYLQGYSDRPPVSPSYSLLDYVTGIYTAFACVSAIYHRDVHEQPEGQVVEMGLYESIFRMMEFLIAEYDQNGKVRERSPGLAGHSSPAGTYETKDGKFVVLVCSTDSTFDRLAEAMERKDMLKDPRYYTNVERLKHDHEVQEIVSNWIKSFTQDELQVKLDSFGVPVSPIYSIEDIFNDPQYRERENIVEVEHPRLGKIKVPGVVPKFSHTPGAIRHRAPELGEHNEEILGGKLGLSSEDLAVLKEKGVI</sequence>
<dbReference type="HOGENOM" id="CLU_033975_2_0_9"/>
<dbReference type="Proteomes" id="UP000031829">
    <property type="component" value="Chromosome"/>
</dbReference>
<dbReference type="KEGG" id="bmeg:BG04_3265"/>
<dbReference type="GeneID" id="93641326"/>
<dbReference type="Gene3D" id="3.30.1540.10">
    <property type="entry name" value="formyl-coa transferase, domain 3"/>
    <property type="match status" value="1"/>
</dbReference>
<accession>A0A0B6AHR8</accession>
<evidence type="ECO:0000313" key="3">
    <source>
        <dbReference type="Proteomes" id="UP000031829"/>
    </source>
</evidence>
<evidence type="ECO:0000313" key="2">
    <source>
        <dbReference type="EMBL" id="AJI23071.1"/>
    </source>
</evidence>
<evidence type="ECO:0000256" key="1">
    <source>
        <dbReference type="ARBA" id="ARBA00022679"/>
    </source>
</evidence>
<dbReference type="PANTHER" id="PTHR48207:SF3">
    <property type="entry name" value="SUCCINATE--HYDROXYMETHYLGLUTARATE COA-TRANSFERASE"/>
    <property type="match status" value="1"/>
</dbReference>
<keyword evidence="1 2" id="KW-0808">Transferase</keyword>
<dbReference type="InterPro" id="IPR003673">
    <property type="entry name" value="CoA-Trfase_fam_III"/>
</dbReference>
<gene>
    <name evidence="2" type="ORF">BG04_3265</name>
</gene>
<dbReference type="Pfam" id="PF02515">
    <property type="entry name" value="CoA_transf_3"/>
    <property type="match status" value="1"/>
</dbReference>
<organism evidence="2 3">
    <name type="scientific">Priestia megaterium (strain ATCC 14581 / DSM 32 / CCUG 1817 / JCM 2506 / NBRC 15308 / NCIMB 9376 / NCTC 10342 / NRRL B-14308 / VKM B-512 / Ford 19)</name>
    <name type="common">Bacillus megaterium</name>
    <dbReference type="NCBI Taxonomy" id="1348623"/>
    <lineage>
        <taxon>Bacteria</taxon>
        <taxon>Bacillati</taxon>
        <taxon>Bacillota</taxon>
        <taxon>Bacilli</taxon>
        <taxon>Bacillales</taxon>
        <taxon>Bacillaceae</taxon>
        <taxon>Priestia</taxon>
    </lineage>
</organism>
<dbReference type="PANTHER" id="PTHR48207">
    <property type="entry name" value="SUCCINATE--HYDROXYMETHYLGLUTARATE COA-TRANSFERASE"/>
    <property type="match status" value="1"/>
</dbReference>
<dbReference type="InterPro" id="IPR044855">
    <property type="entry name" value="CoA-Trfase_III_dom3_sf"/>
</dbReference>
<dbReference type="AlphaFoldDB" id="A0A0B6AHR8"/>